<reference evidence="2" key="1">
    <citation type="journal article" date="2022" name="bioRxiv">
        <title>Sequencing and chromosome-scale assembly of the giantPleurodeles waltlgenome.</title>
        <authorList>
            <person name="Brown T."/>
            <person name="Elewa A."/>
            <person name="Iarovenko S."/>
            <person name="Subramanian E."/>
            <person name="Araus A.J."/>
            <person name="Petzold A."/>
            <person name="Susuki M."/>
            <person name="Suzuki K.-i.T."/>
            <person name="Hayashi T."/>
            <person name="Toyoda A."/>
            <person name="Oliveira C."/>
            <person name="Osipova E."/>
            <person name="Leigh N.D."/>
            <person name="Simon A."/>
            <person name="Yun M.H."/>
        </authorList>
    </citation>
    <scope>NUCLEOTIDE SEQUENCE</scope>
    <source>
        <strain evidence="2">20211129_DDA</strain>
        <tissue evidence="2">Liver</tissue>
    </source>
</reference>
<feature type="region of interest" description="Disordered" evidence="1">
    <location>
        <begin position="82"/>
        <end position="173"/>
    </location>
</feature>
<comment type="caution">
    <text evidence="2">The sequence shown here is derived from an EMBL/GenBank/DDBJ whole genome shotgun (WGS) entry which is preliminary data.</text>
</comment>
<gene>
    <name evidence="2" type="ORF">NDU88_005375</name>
</gene>
<accession>A0AAV7X0H3</accession>
<protein>
    <submittedName>
        <fullName evidence="2">Uncharacterized protein</fullName>
    </submittedName>
</protein>
<keyword evidence="3" id="KW-1185">Reference proteome</keyword>
<dbReference type="AlphaFoldDB" id="A0AAV7X0H3"/>
<name>A0AAV7X0H3_PLEWA</name>
<evidence type="ECO:0000256" key="1">
    <source>
        <dbReference type="SAM" id="MobiDB-lite"/>
    </source>
</evidence>
<evidence type="ECO:0000313" key="3">
    <source>
        <dbReference type="Proteomes" id="UP001066276"/>
    </source>
</evidence>
<proteinExistence type="predicted"/>
<feature type="compositionally biased region" description="Low complexity" evidence="1">
    <location>
        <begin position="86"/>
        <end position="106"/>
    </location>
</feature>
<dbReference type="EMBL" id="JANPWB010000001">
    <property type="protein sequence ID" value="KAJ1217785.1"/>
    <property type="molecule type" value="Genomic_DNA"/>
</dbReference>
<organism evidence="2 3">
    <name type="scientific">Pleurodeles waltl</name>
    <name type="common">Iberian ribbed newt</name>
    <dbReference type="NCBI Taxonomy" id="8319"/>
    <lineage>
        <taxon>Eukaryota</taxon>
        <taxon>Metazoa</taxon>
        <taxon>Chordata</taxon>
        <taxon>Craniata</taxon>
        <taxon>Vertebrata</taxon>
        <taxon>Euteleostomi</taxon>
        <taxon>Amphibia</taxon>
        <taxon>Batrachia</taxon>
        <taxon>Caudata</taxon>
        <taxon>Salamandroidea</taxon>
        <taxon>Salamandridae</taxon>
        <taxon>Pleurodelinae</taxon>
        <taxon>Pleurodeles</taxon>
    </lineage>
</organism>
<dbReference type="Proteomes" id="UP001066276">
    <property type="component" value="Chromosome 1_1"/>
</dbReference>
<sequence>MYFSTAPRSHLISGSQSGGRYVVRPVPCHTAATNTMAVRRCDQDVRSTICSQGSGRTNTVPQYAMNAVGRLSRRTRTAAVHHGAQRWAPRAAAISPPRGPRSSAPRQQELWGAARPPARPNSPWASLIQRRALEGLRVEPAIGPGQHTHQPRPRASAQQAADSSTAWEATAVS</sequence>
<evidence type="ECO:0000313" key="2">
    <source>
        <dbReference type="EMBL" id="KAJ1217785.1"/>
    </source>
</evidence>
<feature type="compositionally biased region" description="Low complexity" evidence="1">
    <location>
        <begin position="155"/>
        <end position="166"/>
    </location>
</feature>